<evidence type="ECO:0000313" key="1">
    <source>
        <dbReference type="EMBL" id="PHM24781.1"/>
    </source>
</evidence>
<gene>
    <name evidence="1" type="ORF">Xbud_03236</name>
</gene>
<reference evidence="1 2" key="1">
    <citation type="journal article" date="2017" name="Nat. Microbiol.">
        <title>Natural product diversity associated with the nematode symbionts Photorhabdus and Xenorhabdus.</title>
        <authorList>
            <person name="Tobias N.J."/>
            <person name="Wolff H."/>
            <person name="Djahanschiri B."/>
            <person name="Grundmann F."/>
            <person name="Kronenwerth M."/>
            <person name="Shi Y.M."/>
            <person name="Simonyi S."/>
            <person name="Grun P."/>
            <person name="Shapiro-Ilan D."/>
            <person name="Pidot S.J."/>
            <person name="Stinear T.P."/>
            <person name="Ebersberger I."/>
            <person name="Bode H.B."/>
        </authorList>
    </citation>
    <scope>NUCLEOTIDE SEQUENCE [LARGE SCALE GENOMIC DNA]</scope>
    <source>
        <strain evidence="1 2">DSM 16342</strain>
    </source>
</reference>
<organism evidence="1 2">
    <name type="scientific">Xenorhabdus budapestensis</name>
    <dbReference type="NCBI Taxonomy" id="290110"/>
    <lineage>
        <taxon>Bacteria</taxon>
        <taxon>Pseudomonadati</taxon>
        <taxon>Pseudomonadota</taxon>
        <taxon>Gammaproteobacteria</taxon>
        <taxon>Enterobacterales</taxon>
        <taxon>Morganellaceae</taxon>
        <taxon>Xenorhabdus</taxon>
    </lineage>
</organism>
<dbReference type="Proteomes" id="UP000225833">
    <property type="component" value="Unassembled WGS sequence"/>
</dbReference>
<evidence type="ECO:0000313" key="2">
    <source>
        <dbReference type="Proteomes" id="UP000225833"/>
    </source>
</evidence>
<accession>A0A2D0ISE2</accession>
<proteinExistence type="predicted"/>
<name>A0A2D0ISE2_XENBU</name>
<protein>
    <submittedName>
        <fullName evidence="1">Uncharacterized protein</fullName>
    </submittedName>
</protein>
<comment type="caution">
    <text evidence="1">The sequence shown here is derived from an EMBL/GenBank/DDBJ whole genome shotgun (WGS) entry which is preliminary data.</text>
</comment>
<dbReference type="OrthoDB" id="6437954at2"/>
<dbReference type="AlphaFoldDB" id="A0A2D0ISE2"/>
<dbReference type="RefSeq" id="WP_099136973.1">
    <property type="nucleotide sequence ID" value="NZ_CAWNNJ010000090.1"/>
</dbReference>
<dbReference type="EMBL" id="NIBS01000023">
    <property type="protein sequence ID" value="PHM24781.1"/>
    <property type="molecule type" value="Genomic_DNA"/>
</dbReference>
<sequence>MLKAEKSICYDSIDLILSVKNGADIVIGQKFYLEILISSKNKIPDSLNIEIENQKGFEHIENIRGFSLLKDKKSAKMEVYCIVGDIDLLSPGDEISFTLSGIERVVKYYAKNLIKHTIQLYKDKKICITPSGRNQLSNNSDHYVRYYTRLFDTRGQLLRNTPIQIFSEIKDHIEKKVIITTDPRDSTQIPQRIIPFIHGDKIEVTVTSDNEGRIRFRVYAMRNKPVILELISKMEGVGHQYYSGNIYIITSSPIKEEYLLDEPYIFELSGEVLSGNGRKLFEVQIGSYTNSSITDSVLFFTKSKPNGSLDPEGLVLPVKKISDASNPGDNNYIFRMPRDIFPFRKNSEFYYVIAPMHGISQYSGKRTVRYIGNETNAPNKDVKRTYNIPTIFSSFADINNDPKLENSEKYIILNNENVNLEKISNYPISGYELYVKILGTNDENDPSYPIWGGNVYLRLYVKSNNKNFNQTLKFIVPNEPDKIAGKTSTIIVKFKYPEFNEIKSDPNTGAPGVIYFEYYTIDPSTQEKTYSHYWKSMIDTDSYE</sequence>